<protein>
    <submittedName>
        <fullName evidence="1">Uncharacterized protein</fullName>
    </submittedName>
</protein>
<name>A0A9D1JDB9_9FIRM</name>
<dbReference type="EMBL" id="DVHN01000101">
    <property type="protein sequence ID" value="HIR88859.1"/>
    <property type="molecule type" value="Genomic_DNA"/>
</dbReference>
<dbReference type="AlphaFoldDB" id="A0A9D1JDB9"/>
<reference evidence="1" key="2">
    <citation type="journal article" date="2021" name="PeerJ">
        <title>Extensive microbial diversity within the chicken gut microbiome revealed by metagenomics and culture.</title>
        <authorList>
            <person name="Gilroy R."/>
            <person name="Ravi A."/>
            <person name="Getino M."/>
            <person name="Pursley I."/>
            <person name="Horton D.L."/>
            <person name="Alikhan N.F."/>
            <person name="Baker D."/>
            <person name="Gharbi K."/>
            <person name="Hall N."/>
            <person name="Watson M."/>
            <person name="Adriaenssens E.M."/>
            <person name="Foster-Nyarko E."/>
            <person name="Jarju S."/>
            <person name="Secka A."/>
            <person name="Antonio M."/>
            <person name="Oren A."/>
            <person name="Chaudhuri R.R."/>
            <person name="La Ragione R."/>
            <person name="Hildebrand F."/>
            <person name="Pallen M.J."/>
        </authorList>
    </citation>
    <scope>NUCLEOTIDE SEQUENCE</scope>
    <source>
        <strain evidence="1">ChiW13-3771</strain>
    </source>
</reference>
<evidence type="ECO:0000313" key="1">
    <source>
        <dbReference type="EMBL" id="HIR88859.1"/>
    </source>
</evidence>
<sequence>MKRVVIRKNITIGVLILFFNMLLCIGCSKSNIATSNVSTDLPEINKTAIATAIKQSAMEDGGYRFANAEFKSQFSVYATYYIRMAKEYAGWSQPPISQETKSEIEETFLNSSDMDLTDVFCAVSLLGNSPNLSDETKERISSYLDSLYDSDLKCYALFYNGKSNEYTFNIYANYLAYHIARSLNIEIKPIDDWLKRAVQEIFVSGNIITDNSSAYSMFFELAKEYNIEVPETSIAAIIQMFEDTLNDAEKLEKVIYVPVFLMDYLDFARFAGYDSSKNYEKIILVLCDENGVKEDAFFQYDSYGLYATIYALKLANYDFETCIHFRNVFDEFDSFLLSEDLYLSPRYANSDLGNTYYADALIHKLGIESNTISKYCIENKEQILDGNVFYVGNIYRYLELLQRNNLLDIVDKEREEIIQKFSSGIEVFGDVSANNVNLLDINSCIKGLRILGENPQISGEYYDNVIKNFSTSSNSSNIQQEAYDLAKLIEFICLVSPDKTNDLQEYCRRLEMMIIQLSSREVSYKIMLQNMALSVFEQSNYTVTSEFKQVVIRTLSQSQDESGLFKGGDSNDDIVNFNNTYDAIVLYESII</sequence>
<dbReference type="Proteomes" id="UP000824201">
    <property type="component" value="Unassembled WGS sequence"/>
</dbReference>
<organism evidence="1 2">
    <name type="scientific">Candidatus Fimimorpha faecalis</name>
    <dbReference type="NCBI Taxonomy" id="2840824"/>
    <lineage>
        <taxon>Bacteria</taxon>
        <taxon>Bacillati</taxon>
        <taxon>Bacillota</taxon>
        <taxon>Clostridia</taxon>
        <taxon>Eubacteriales</taxon>
        <taxon>Candidatus Fimimorpha</taxon>
    </lineage>
</organism>
<proteinExistence type="predicted"/>
<evidence type="ECO:0000313" key="2">
    <source>
        <dbReference type="Proteomes" id="UP000824201"/>
    </source>
</evidence>
<gene>
    <name evidence="1" type="ORF">IAC96_07930</name>
</gene>
<accession>A0A9D1JDB9</accession>
<reference evidence="1" key="1">
    <citation type="submission" date="2020-10" db="EMBL/GenBank/DDBJ databases">
        <authorList>
            <person name="Gilroy R."/>
        </authorList>
    </citation>
    <scope>NUCLEOTIDE SEQUENCE</scope>
    <source>
        <strain evidence="1">ChiW13-3771</strain>
    </source>
</reference>
<comment type="caution">
    <text evidence="1">The sequence shown here is derived from an EMBL/GenBank/DDBJ whole genome shotgun (WGS) entry which is preliminary data.</text>
</comment>